<keyword evidence="2" id="KW-0812">Transmembrane</keyword>
<feature type="transmembrane region" description="Helical" evidence="2">
    <location>
        <begin position="220"/>
        <end position="240"/>
    </location>
</feature>
<dbReference type="EMBL" id="JBITYG010000015">
    <property type="protein sequence ID" value="MFI9105892.1"/>
    <property type="molecule type" value="Genomic_DNA"/>
</dbReference>
<gene>
    <name evidence="4" type="ORF">ACIGXA_35845</name>
</gene>
<sequence>MTRPSYGWEVLGEHGDPVPGDPDTVARLGRELRKTAESIEREAREIKALASVEAWKGKAADEFRDQASKASDKLRKAFHRYDEAAKALGEDAGDGVTGGPYARELHRAQKIADKALRDAQDADTEHSGAQRAISQQPADTPKDDPTAVKLKAKQDAAAGAIGEAKKELQRAKDIRDHAAKAAADAIRHAIDHDGLKDSRWDKFKGWVHEHADIIGKIADIAGWVATICGTLSLLVGWIPIIGQALAGILGTIALVATLVSLVAHVLLALSGDGNWFDVALDVVGLATFGIGRGAIAGARGASAGTRALARSARYKSIMESAVANGLKKGTKAYQKQVAKAWKIANRESGGAARGKDAANAMKNAPKGWFPGWGRVGDAVNPVKIAKESWQSVKDLKAFRDVPQLFHGNTWTGVRAAVGDTGLATDAANLARANVGNIANGAVHAGADVFKTQTRIWIGATGIASGIDAADKAGAGDALGLKDSTVREIGD</sequence>
<evidence type="ECO:0000313" key="4">
    <source>
        <dbReference type="EMBL" id="MFI9105892.1"/>
    </source>
</evidence>
<dbReference type="RefSeq" id="WP_399656944.1">
    <property type="nucleotide sequence ID" value="NZ_JBITYG010000015.1"/>
</dbReference>
<feature type="domain" description="Putative T7SS secretion signal" evidence="3">
    <location>
        <begin position="18"/>
        <end position="192"/>
    </location>
</feature>
<organism evidence="4 5">
    <name type="scientific">Streptomyces fildesensis</name>
    <dbReference type="NCBI Taxonomy" id="375757"/>
    <lineage>
        <taxon>Bacteria</taxon>
        <taxon>Bacillati</taxon>
        <taxon>Actinomycetota</taxon>
        <taxon>Actinomycetes</taxon>
        <taxon>Kitasatosporales</taxon>
        <taxon>Streptomycetaceae</taxon>
        <taxon>Streptomyces</taxon>
    </lineage>
</organism>
<keyword evidence="2" id="KW-0472">Membrane</keyword>
<reference evidence="4 5" key="1">
    <citation type="submission" date="2024-10" db="EMBL/GenBank/DDBJ databases">
        <title>The Natural Products Discovery Center: Release of the First 8490 Sequenced Strains for Exploring Actinobacteria Biosynthetic Diversity.</title>
        <authorList>
            <person name="Kalkreuter E."/>
            <person name="Kautsar S.A."/>
            <person name="Yang D."/>
            <person name="Bader C.D."/>
            <person name="Teijaro C.N."/>
            <person name="Fluegel L."/>
            <person name="Davis C.M."/>
            <person name="Simpson J.R."/>
            <person name="Lauterbach L."/>
            <person name="Steele A.D."/>
            <person name="Gui C."/>
            <person name="Meng S."/>
            <person name="Li G."/>
            <person name="Viehrig K."/>
            <person name="Ye F."/>
            <person name="Su P."/>
            <person name="Kiefer A.F."/>
            <person name="Nichols A."/>
            <person name="Cepeda A.J."/>
            <person name="Yan W."/>
            <person name="Fan B."/>
            <person name="Jiang Y."/>
            <person name="Adhikari A."/>
            <person name="Zheng C.-J."/>
            <person name="Schuster L."/>
            <person name="Cowan T.M."/>
            <person name="Smanski M.J."/>
            <person name="Chevrette M.G."/>
            <person name="De Carvalho L.P.S."/>
            <person name="Shen B."/>
        </authorList>
    </citation>
    <scope>NUCLEOTIDE SEQUENCE [LARGE SCALE GENOMIC DNA]</scope>
    <source>
        <strain evidence="4 5">NPDC053399</strain>
    </source>
</reference>
<dbReference type="Pfam" id="PF21725">
    <property type="entry name" value="T7SS_signal"/>
    <property type="match status" value="1"/>
</dbReference>
<feature type="region of interest" description="Disordered" evidence="1">
    <location>
        <begin position="1"/>
        <end position="24"/>
    </location>
</feature>
<evidence type="ECO:0000259" key="3">
    <source>
        <dbReference type="Pfam" id="PF21725"/>
    </source>
</evidence>
<evidence type="ECO:0000256" key="1">
    <source>
        <dbReference type="SAM" id="MobiDB-lite"/>
    </source>
</evidence>
<feature type="compositionally biased region" description="Basic and acidic residues" evidence="1">
    <location>
        <begin position="116"/>
        <end position="128"/>
    </location>
</feature>
<comment type="caution">
    <text evidence="4">The sequence shown here is derived from an EMBL/GenBank/DDBJ whole genome shotgun (WGS) entry which is preliminary data.</text>
</comment>
<accession>A0ABW8CHG0</accession>
<name>A0ABW8CHG0_9ACTN</name>
<evidence type="ECO:0000313" key="5">
    <source>
        <dbReference type="Proteomes" id="UP001614394"/>
    </source>
</evidence>
<keyword evidence="2" id="KW-1133">Transmembrane helix</keyword>
<protein>
    <submittedName>
        <fullName evidence="4">T7SS-secreted protein</fullName>
    </submittedName>
</protein>
<dbReference type="Proteomes" id="UP001614394">
    <property type="component" value="Unassembled WGS sequence"/>
</dbReference>
<keyword evidence="5" id="KW-1185">Reference proteome</keyword>
<evidence type="ECO:0000256" key="2">
    <source>
        <dbReference type="SAM" id="Phobius"/>
    </source>
</evidence>
<feature type="region of interest" description="Disordered" evidence="1">
    <location>
        <begin position="116"/>
        <end position="146"/>
    </location>
</feature>
<proteinExistence type="predicted"/>
<dbReference type="InterPro" id="IPR049082">
    <property type="entry name" value="T7SS_signal"/>
</dbReference>
<feature type="transmembrane region" description="Helical" evidence="2">
    <location>
        <begin position="246"/>
        <end position="269"/>
    </location>
</feature>